<proteinExistence type="predicted"/>
<dbReference type="AlphaFoldDB" id="A0A9N9DFF4"/>
<evidence type="ECO:0000313" key="1">
    <source>
        <dbReference type="EMBL" id="CAG8637954.1"/>
    </source>
</evidence>
<dbReference type="EMBL" id="CAJVPP010003819">
    <property type="protein sequence ID" value="CAG8637954.1"/>
    <property type="molecule type" value="Genomic_DNA"/>
</dbReference>
<reference evidence="1" key="1">
    <citation type="submission" date="2021-06" db="EMBL/GenBank/DDBJ databases">
        <authorList>
            <person name="Kallberg Y."/>
            <person name="Tangrot J."/>
            <person name="Rosling A."/>
        </authorList>
    </citation>
    <scope>NUCLEOTIDE SEQUENCE</scope>
    <source>
        <strain evidence="1">87-6 pot B 2015</strain>
    </source>
</reference>
<keyword evidence="2" id="KW-1185">Reference proteome</keyword>
<dbReference type="Proteomes" id="UP000789375">
    <property type="component" value="Unassembled WGS sequence"/>
</dbReference>
<comment type="caution">
    <text evidence="1">The sequence shown here is derived from an EMBL/GenBank/DDBJ whole genome shotgun (WGS) entry which is preliminary data.</text>
</comment>
<accession>A0A9N9DFF4</accession>
<organism evidence="1 2">
    <name type="scientific">Funneliformis mosseae</name>
    <name type="common">Endomycorrhizal fungus</name>
    <name type="synonym">Glomus mosseae</name>
    <dbReference type="NCBI Taxonomy" id="27381"/>
    <lineage>
        <taxon>Eukaryota</taxon>
        <taxon>Fungi</taxon>
        <taxon>Fungi incertae sedis</taxon>
        <taxon>Mucoromycota</taxon>
        <taxon>Glomeromycotina</taxon>
        <taxon>Glomeromycetes</taxon>
        <taxon>Glomerales</taxon>
        <taxon>Glomeraceae</taxon>
        <taxon>Funneliformis</taxon>
    </lineage>
</organism>
<evidence type="ECO:0000313" key="2">
    <source>
        <dbReference type="Proteomes" id="UP000789375"/>
    </source>
</evidence>
<protein>
    <submittedName>
        <fullName evidence="1">12642_t:CDS:1</fullName>
    </submittedName>
</protein>
<gene>
    <name evidence="1" type="ORF">FMOSSE_LOCUS10835</name>
</gene>
<name>A0A9N9DFF4_FUNMO</name>
<sequence>MPQPNKRKATLKNTNWNKKGKFGTGFDDTEVVMLGEQLKMELDDTFSEKYWENNKVNDWKNDIDLEEE</sequence>